<dbReference type="EMBL" id="AMZH03006534">
    <property type="protein sequence ID" value="RRT63602.1"/>
    <property type="molecule type" value="Genomic_DNA"/>
</dbReference>
<evidence type="ECO:0000313" key="3">
    <source>
        <dbReference type="Proteomes" id="UP000287651"/>
    </source>
</evidence>
<dbReference type="Proteomes" id="UP000287651">
    <property type="component" value="Unassembled WGS sequence"/>
</dbReference>
<comment type="caution">
    <text evidence="2">The sequence shown here is derived from an EMBL/GenBank/DDBJ whole genome shotgun (WGS) entry which is preliminary data.</text>
</comment>
<feature type="compositionally biased region" description="Basic and acidic residues" evidence="1">
    <location>
        <begin position="36"/>
        <end position="50"/>
    </location>
</feature>
<dbReference type="AlphaFoldDB" id="A0A426ZHZ5"/>
<organism evidence="2 3">
    <name type="scientific">Ensete ventricosum</name>
    <name type="common">Abyssinian banana</name>
    <name type="synonym">Musa ensete</name>
    <dbReference type="NCBI Taxonomy" id="4639"/>
    <lineage>
        <taxon>Eukaryota</taxon>
        <taxon>Viridiplantae</taxon>
        <taxon>Streptophyta</taxon>
        <taxon>Embryophyta</taxon>
        <taxon>Tracheophyta</taxon>
        <taxon>Spermatophyta</taxon>
        <taxon>Magnoliopsida</taxon>
        <taxon>Liliopsida</taxon>
        <taxon>Zingiberales</taxon>
        <taxon>Musaceae</taxon>
        <taxon>Ensete</taxon>
    </lineage>
</organism>
<feature type="region of interest" description="Disordered" evidence="1">
    <location>
        <begin position="1"/>
        <end position="56"/>
    </location>
</feature>
<protein>
    <submittedName>
        <fullName evidence="2">Uncharacterized protein</fullName>
    </submittedName>
</protein>
<accession>A0A426ZHZ5</accession>
<feature type="compositionally biased region" description="Basic and acidic residues" evidence="1">
    <location>
        <begin position="1"/>
        <end position="21"/>
    </location>
</feature>
<evidence type="ECO:0000256" key="1">
    <source>
        <dbReference type="SAM" id="MobiDB-lite"/>
    </source>
</evidence>
<name>A0A426ZHZ5_ENSVE</name>
<proteinExistence type="predicted"/>
<gene>
    <name evidence="2" type="ORF">B296_00029396</name>
</gene>
<sequence length="87" mass="9539">MGEAANRRATDMGKEEEEKLGLEGLSRKGVAGGVRSELEDRGGWTNRHLEGGGSMANPNITAIDRHLLSSAANSWFFERVKRRNGKL</sequence>
<evidence type="ECO:0000313" key="2">
    <source>
        <dbReference type="EMBL" id="RRT63602.1"/>
    </source>
</evidence>
<reference evidence="2 3" key="1">
    <citation type="journal article" date="2014" name="Agronomy (Basel)">
        <title>A Draft Genome Sequence for Ensete ventricosum, the Drought-Tolerant Tree Against Hunger.</title>
        <authorList>
            <person name="Harrison J."/>
            <person name="Moore K.A."/>
            <person name="Paszkiewicz K."/>
            <person name="Jones T."/>
            <person name="Grant M."/>
            <person name="Ambacheew D."/>
            <person name="Muzemil S."/>
            <person name="Studholme D.J."/>
        </authorList>
    </citation>
    <scope>NUCLEOTIDE SEQUENCE [LARGE SCALE GENOMIC DNA]</scope>
</reference>